<dbReference type="PANTHER" id="PTHR13734">
    <property type="entry name" value="TRNA-NUCLEOTIDYLTRANSFERASE"/>
    <property type="match status" value="1"/>
</dbReference>
<evidence type="ECO:0000313" key="6">
    <source>
        <dbReference type="EMBL" id="GMH57395.1"/>
    </source>
</evidence>
<comment type="caution">
    <text evidence="6">The sequence shown here is derived from an EMBL/GenBank/DDBJ whole genome shotgun (WGS) entry which is preliminary data.</text>
</comment>
<dbReference type="Gene3D" id="3.30.460.10">
    <property type="entry name" value="Beta Polymerase, domain 2"/>
    <property type="match status" value="1"/>
</dbReference>
<dbReference type="GO" id="GO:0052929">
    <property type="term" value="F:ATP:3'-cytidine-cytidine-tRNA adenylyltransferase activity"/>
    <property type="evidence" value="ECO:0007669"/>
    <property type="project" value="TreeGrafter"/>
</dbReference>
<dbReference type="GO" id="GO:0001680">
    <property type="term" value="P:tRNA 3'-terminal CCA addition"/>
    <property type="evidence" value="ECO:0007669"/>
    <property type="project" value="UniProtKB-ARBA"/>
</dbReference>
<gene>
    <name evidence="6" type="ORF">TrRE_jg5969</name>
</gene>
<evidence type="ECO:0000259" key="5">
    <source>
        <dbReference type="Pfam" id="PF01743"/>
    </source>
</evidence>
<protein>
    <recommendedName>
        <fullName evidence="5">Poly A polymerase head domain-containing protein</fullName>
    </recommendedName>
</protein>
<accession>A0A9W7DX54</accession>
<comment type="similarity">
    <text evidence="1 4">Belongs to the tRNA nucleotidyltransferase/poly(A) polymerase family.</text>
</comment>
<name>A0A9W7DX54_9STRA</name>
<dbReference type="EMBL" id="BRXZ01000917">
    <property type="protein sequence ID" value="GMH57395.1"/>
    <property type="molecule type" value="Genomic_DNA"/>
</dbReference>
<sequence>MGARGGHFGLWGKVAGGWVRDKLLNKQSQDIDIALDKCTGVQFAEWLVQYQRLTSPPSSAPPKYHKILANPSQSKHLETATMTLLNYEVDLVNLRSETYASSSRIPTCSIGSPPADASRRDFTCNALFYNLHERSVEDFTGTGVEDLRGGVLRTPVDAKVTFKDDPLRLLRGVRFAGRLGFTLDEGAMEAGRDPEVRRGLTEKVSRERIGKEVQGFFKEGGRPAVSYRILYELGLVGLIYDVRGWGIEGSWDWVRHLEGFEGGLSGEEVRLAYLFGPLAGAGGGGEEE</sequence>
<proteinExistence type="inferred from homology"/>
<evidence type="ECO:0000256" key="4">
    <source>
        <dbReference type="RuleBase" id="RU003953"/>
    </source>
</evidence>
<dbReference type="SUPFAM" id="SSF81891">
    <property type="entry name" value="Poly A polymerase C-terminal region-like"/>
    <property type="match status" value="1"/>
</dbReference>
<organism evidence="6 7">
    <name type="scientific">Triparma retinervis</name>
    <dbReference type="NCBI Taxonomy" id="2557542"/>
    <lineage>
        <taxon>Eukaryota</taxon>
        <taxon>Sar</taxon>
        <taxon>Stramenopiles</taxon>
        <taxon>Ochrophyta</taxon>
        <taxon>Bolidophyceae</taxon>
        <taxon>Parmales</taxon>
        <taxon>Triparmaceae</taxon>
        <taxon>Triparma</taxon>
    </lineage>
</organism>
<reference evidence="6" key="1">
    <citation type="submission" date="2022-07" db="EMBL/GenBank/DDBJ databases">
        <title>Genome analysis of Parmales, a sister group of diatoms, reveals the evolutionary specialization of diatoms from phago-mixotrophs to photoautotrophs.</title>
        <authorList>
            <person name="Ban H."/>
            <person name="Sato S."/>
            <person name="Yoshikawa S."/>
            <person name="Kazumasa Y."/>
            <person name="Nakamura Y."/>
            <person name="Ichinomiya M."/>
            <person name="Saitoh K."/>
            <person name="Sato N."/>
            <person name="Blanc-Mathieu R."/>
            <person name="Endo H."/>
            <person name="Kuwata A."/>
            <person name="Ogata H."/>
        </authorList>
    </citation>
    <scope>NUCLEOTIDE SEQUENCE</scope>
</reference>
<keyword evidence="3 4" id="KW-0694">RNA-binding</keyword>
<feature type="domain" description="Poly A polymerase head" evidence="5">
    <location>
        <begin position="14"/>
        <end position="153"/>
    </location>
</feature>
<dbReference type="InterPro" id="IPR002646">
    <property type="entry name" value="PolA_pol_head_dom"/>
</dbReference>
<dbReference type="Proteomes" id="UP001165082">
    <property type="component" value="Unassembled WGS sequence"/>
</dbReference>
<dbReference type="SUPFAM" id="SSF81301">
    <property type="entry name" value="Nucleotidyltransferase"/>
    <property type="match status" value="1"/>
</dbReference>
<dbReference type="OrthoDB" id="445712at2759"/>
<dbReference type="Pfam" id="PF01743">
    <property type="entry name" value="PolyA_pol"/>
    <property type="match status" value="1"/>
</dbReference>
<dbReference type="Gene3D" id="1.10.3090.10">
    <property type="entry name" value="cca-adding enzyme, domain 2"/>
    <property type="match status" value="1"/>
</dbReference>
<feature type="non-terminal residue" evidence="6">
    <location>
        <position position="1"/>
    </location>
</feature>
<keyword evidence="7" id="KW-1185">Reference proteome</keyword>
<dbReference type="CDD" id="cd05398">
    <property type="entry name" value="NT_ClassII-CCAase"/>
    <property type="match status" value="1"/>
</dbReference>
<dbReference type="PANTHER" id="PTHR13734:SF5">
    <property type="entry name" value="CCA TRNA NUCLEOTIDYLTRANSFERASE, MITOCHONDRIAL"/>
    <property type="match status" value="1"/>
</dbReference>
<evidence type="ECO:0000256" key="3">
    <source>
        <dbReference type="ARBA" id="ARBA00022884"/>
    </source>
</evidence>
<evidence type="ECO:0000313" key="7">
    <source>
        <dbReference type="Proteomes" id="UP001165082"/>
    </source>
</evidence>
<evidence type="ECO:0000256" key="2">
    <source>
        <dbReference type="ARBA" id="ARBA00022679"/>
    </source>
</evidence>
<dbReference type="InterPro" id="IPR043519">
    <property type="entry name" value="NT_sf"/>
</dbReference>
<dbReference type="AlphaFoldDB" id="A0A9W7DX54"/>
<dbReference type="GO" id="GO:0052927">
    <property type="term" value="F:CC tRNA cytidylyltransferase activity"/>
    <property type="evidence" value="ECO:0007669"/>
    <property type="project" value="TreeGrafter"/>
</dbReference>
<evidence type="ECO:0000256" key="1">
    <source>
        <dbReference type="ARBA" id="ARBA00007265"/>
    </source>
</evidence>
<keyword evidence="2 4" id="KW-0808">Transferase</keyword>
<dbReference type="GO" id="GO:0003723">
    <property type="term" value="F:RNA binding"/>
    <property type="evidence" value="ECO:0007669"/>
    <property type="project" value="UniProtKB-KW"/>
</dbReference>